<proteinExistence type="predicted"/>
<dbReference type="EMBL" id="JBHRSF010000064">
    <property type="protein sequence ID" value="MFC2996341.1"/>
    <property type="molecule type" value="Genomic_DNA"/>
</dbReference>
<reference evidence="4" key="3">
    <citation type="journal article" date="2019" name="Int. J. Syst. Evol. Microbiol.">
        <title>The Global Catalogue of Microorganisms (GCM) 10K type strain sequencing project: providing services to taxonomists for standard genome sequencing and annotation.</title>
        <authorList>
            <consortium name="The Broad Institute Genomics Platform"/>
            <consortium name="The Broad Institute Genome Sequencing Center for Infectious Disease"/>
            <person name="Wu L."/>
            <person name="Ma J."/>
        </authorList>
    </citation>
    <scope>NUCLEOTIDE SEQUENCE [LARGE SCALE GENOMIC DNA]</scope>
    <source>
        <strain evidence="4">KCTC 62575</strain>
    </source>
</reference>
<organism evidence="2 3">
    <name type="scientific">Acinetobacter sichuanensis</name>
    <dbReference type="NCBI Taxonomy" id="2136183"/>
    <lineage>
        <taxon>Bacteria</taxon>
        <taxon>Pseudomonadati</taxon>
        <taxon>Pseudomonadota</taxon>
        <taxon>Gammaproteobacteria</taxon>
        <taxon>Moraxellales</taxon>
        <taxon>Moraxellaceae</taxon>
        <taxon>Acinetobacter</taxon>
    </lineage>
</organism>
<protein>
    <submittedName>
        <fullName evidence="2">Rha family transcriptional regulator</fullName>
    </submittedName>
</protein>
<reference evidence="2 3" key="2">
    <citation type="submission" date="2018-08" db="EMBL/GenBank/DDBJ databases">
        <title>The draft genome of Acinetobacter sichuanensis strain WCHAc060041.</title>
        <authorList>
            <person name="Qin J."/>
            <person name="Feng Y."/>
            <person name="Zong Z."/>
        </authorList>
    </citation>
    <scope>NUCLEOTIDE SEQUENCE [LARGE SCALE GENOMIC DNA]</scope>
    <source>
        <strain evidence="2 3">WCHAc060041</strain>
    </source>
</reference>
<dbReference type="EMBL" id="PYIX02000057">
    <property type="protein sequence ID" value="RFC81761.1"/>
    <property type="molecule type" value="Genomic_DNA"/>
</dbReference>
<evidence type="ECO:0000313" key="2">
    <source>
        <dbReference type="EMBL" id="RFC81761.1"/>
    </source>
</evidence>
<dbReference type="InterPro" id="IPR014054">
    <property type="entry name" value="Phage_regulatory_Rha"/>
</dbReference>
<dbReference type="RefSeq" id="WP_107009992.1">
    <property type="nucleotide sequence ID" value="NZ_JBHRSF010000064.1"/>
</dbReference>
<dbReference type="Proteomes" id="UP001595455">
    <property type="component" value="Unassembled WGS sequence"/>
</dbReference>
<dbReference type="Proteomes" id="UP000240957">
    <property type="component" value="Unassembled WGS sequence"/>
</dbReference>
<dbReference type="AlphaFoldDB" id="A0A371YJX3"/>
<accession>A0A371YJX3</accession>
<dbReference type="Pfam" id="PF09669">
    <property type="entry name" value="Phage_pRha"/>
    <property type="match status" value="1"/>
</dbReference>
<evidence type="ECO:0000313" key="1">
    <source>
        <dbReference type="EMBL" id="MFC2996341.1"/>
    </source>
</evidence>
<reference evidence="1" key="4">
    <citation type="submission" date="2024-09" db="EMBL/GenBank/DDBJ databases">
        <authorList>
            <person name="Sun Q."/>
            <person name="Mori K."/>
        </authorList>
    </citation>
    <scope>NUCLEOTIDE SEQUENCE</scope>
    <source>
        <strain evidence="1">KCTC 62575</strain>
    </source>
</reference>
<name>A0A371YJX3_9GAMM</name>
<dbReference type="OrthoDB" id="79831at2"/>
<sequence length="268" mass="30787">MTTFELQNAVFIQDQQIKTDSLKVAEVFGKRHSDIIRAINNIDCSSEFTERNFALSEYIDKSGRSLPMHEMTKDGFIFLAMGFTGAKAAQIKEAYIHAFNHMAEVLHKQSTQLQTIQVGSVVQLRSGSPNLTVNNIYDDIAEVIWFRGGRIVREQLPLSCLSLGESDQIPTNMTHSLEHFWSTLYTHGVHNYNHSNRTDQIAINLTQVLDLFPELFKRNDLTQILPQSKTPYPKYMEHNIPVQSRLERKTIRCWIFKSNQPTMIDVGR</sequence>
<comment type="caution">
    <text evidence="2">The sequence shown here is derived from an EMBL/GenBank/DDBJ whole genome shotgun (WGS) entry which is preliminary data.</text>
</comment>
<keyword evidence="4" id="KW-1185">Reference proteome</keyword>
<evidence type="ECO:0000313" key="4">
    <source>
        <dbReference type="Proteomes" id="UP001595455"/>
    </source>
</evidence>
<dbReference type="NCBIfam" id="TIGR02681">
    <property type="entry name" value="phage_pRha"/>
    <property type="match status" value="1"/>
</dbReference>
<reference evidence="1" key="1">
    <citation type="journal article" date="2014" name="Int. J. Syst. Evol. Microbiol.">
        <title>Complete genome of a new Firmicutes species belonging to the dominant human colonic microbiota ('Ruminococcus bicirculans') reveals two chromosomes and a selective capacity to utilize plant glucans.</title>
        <authorList>
            <consortium name="NISC Comparative Sequencing Program"/>
            <person name="Wegmann U."/>
            <person name="Louis P."/>
            <person name="Goesmann A."/>
            <person name="Henrissat B."/>
            <person name="Duncan S.H."/>
            <person name="Flint H.J."/>
        </authorList>
    </citation>
    <scope>NUCLEOTIDE SEQUENCE</scope>
    <source>
        <strain evidence="1">KCTC 62575</strain>
    </source>
</reference>
<gene>
    <name evidence="1" type="ORF">ACFODO_13890</name>
    <name evidence="2" type="ORF">C9E89_020035</name>
</gene>
<evidence type="ECO:0000313" key="3">
    <source>
        <dbReference type="Proteomes" id="UP000240957"/>
    </source>
</evidence>